<dbReference type="RefSeq" id="WP_179979324.1">
    <property type="nucleotide sequence ID" value="NZ_LT608333.1"/>
</dbReference>
<dbReference type="InterPro" id="IPR029044">
    <property type="entry name" value="Nucleotide-diphossugar_trans"/>
</dbReference>
<evidence type="ECO:0000256" key="3">
    <source>
        <dbReference type="ARBA" id="ARBA00022676"/>
    </source>
</evidence>
<dbReference type="PANTHER" id="PTHR43646:SF2">
    <property type="entry name" value="GLYCOSYLTRANSFERASE 2-LIKE DOMAIN-CONTAINING PROTEIN"/>
    <property type="match status" value="1"/>
</dbReference>
<dbReference type="SUPFAM" id="SSF53448">
    <property type="entry name" value="Nucleotide-diphospho-sugar transferases"/>
    <property type="match status" value="1"/>
</dbReference>
<accession>A0A212KYW2</accession>
<name>A0A212KYW2_9BACT</name>
<evidence type="ECO:0000256" key="2">
    <source>
        <dbReference type="ARBA" id="ARBA00022475"/>
    </source>
</evidence>
<keyword evidence="2" id="KW-1003">Cell membrane</keyword>
<dbReference type="PANTHER" id="PTHR43646">
    <property type="entry name" value="GLYCOSYLTRANSFERASE"/>
    <property type="match status" value="1"/>
</dbReference>
<dbReference type="Gene3D" id="3.90.550.10">
    <property type="entry name" value="Spore Coat Polysaccharide Biosynthesis Protein SpsA, Chain A"/>
    <property type="match status" value="1"/>
</dbReference>
<dbReference type="GO" id="GO:0005886">
    <property type="term" value="C:plasma membrane"/>
    <property type="evidence" value="ECO:0007669"/>
    <property type="project" value="UniProtKB-SubCell"/>
</dbReference>
<reference evidence="6" key="1">
    <citation type="submission" date="2016-08" db="EMBL/GenBank/DDBJ databases">
        <authorList>
            <person name="Seilhamer J.J."/>
        </authorList>
    </citation>
    <scope>NUCLEOTIDE SEQUENCE</scope>
    <source>
        <strain evidence="6">86-1</strain>
    </source>
</reference>
<keyword evidence="5" id="KW-0472">Membrane</keyword>
<protein>
    <submittedName>
        <fullName evidence="6">Glycosyl transferase, group 2 family protein</fullName>
    </submittedName>
</protein>
<gene>
    <name evidence="6" type="ORF">KL86DES1_10441</name>
</gene>
<comment type="subcellular location">
    <subcellularLocation>
        <location evidence="1">Cell membrane</location>
    </subcellularLocation>
</comment>
<sequence>MISVILPVYKEQKRIVSALEDLRTLDSQHLLQEILVVRAVGDIYPLPTLTSPERGRAAQMNYGASLATGDILAFVHCDTRLPASALEVIAENQCGAFSLRFDSPALAYRALAAITTWRSKLLHLPYGDQVLFLPRVLFENIGGFANVPILEDVLLAERIRPEVVRECVVTSTRKYQKYGFWRTLLLHRAIMLGYMAGVGIPHLARLQRRFLAQSLNQHSDCF</sequence>
<organism evidence="6">
    <name type="scientific">uncultured Desulfovibrio sp</name>
    <dbReference type="NCBI Taxonomy" id="167968"/>
    <lineage>
        <taxon>Bacteria</taxon>
        <taxon>Pseudomonadati</taxon>
        <taxon>Thermodesulfobacteriota</taxon>
        <taxon>Desulfovibrionia</taxon>
        <taxon>Desulfovibrionales</taxon>
        <taxon>Desulfovibrionaceae</taxon>
        <taxon>Desulfovibrio</taxon>
        <taxon>environmental samples</taxon>
    </lineage>
</organism>
<dbReference type="GO" id="GO:0016757">
    <property type="term" value="F:glycosyltransferase activity"/>
    <property type="evidence" value="ECO:0007669"/>
    <property type="project" value="UniProtKB-KW"/>
</dbReference>
<keyword evidence="4 6" id="KW-0808">Transferase</keyword>
<dbReference type="EMBL" id="FMJC01000001">
    <property type="protein sequence ID" value="SCM70494.1"/>
    <property type="molecule type" value="Genomic_DNA"/>
</dbReference>
<evidence type="ECO:0000256" key="5">
    <source>
        <dbReference type="ARBA" id="ARBA00023136"/>
    </source>
</evidence>
<dbReference type="AlphaFoldDB" id="A0A212KYW2"/>
<keyword evidence="3" id="KW-0328">Glycosyltransferase</keyword>
<evidence type="ECO:0000256" key="1">
    <source>
        <dbReference type="ARBA" id="ARBA00004236"/>
    </source>
</evidence>
<evidence type="ECO:0000313" key="6">
    <source>
        <dbReference type="EMBL" id="SCM70494.1"/>
    </source>
</evidence>
<proteinExistence type="predicted"/>
<evidence type="ECO:0000256" key="4">
    <source>
        <dbReference type="ARBA" id="ARBA00022679"/>
    </source>
</evidence>